<proteinExistence type="predicted"/>
<organism evidence="2 3">
    <name type="scientific">Polychaeton citri CBS 116435</name>
    <dbReference type="NCBI Taxonomy" id="1314669"/>
    <lineage>
        <taxon>Eukaryota</taxon>
        <taxon>Fungi</taxon>
        <taxon>Dikarya</taxon>
        <taxon>Ascomycota</taxon>
        <taxon>Pezizomycotina</taxon>
        <taxon>Dothideomycetes</taxon>
        <taxon>Dothideomycetidae</taxon>
        <taxon>Capnodiales</taxon>
        <taxon>Capnodiaceae</taxon>
        <taxon>Polychaeton</taxon>
    </lineage>
</organism>
<protein>
    <submittedName>
        <fullName evidence="2">Uncharacterized protein</fullName>
    </submittedName>
</protein>
<comment type="caution">
    <text evidence="2">The sequence shown here is derived from an EMBL/GenBank/DDBJ whole genome shotgun (WGS) entry which is preliminary data.</text>
</comment>
<keyword evidence="3" id="KW-1185">Reference proteome</keyword>
<evidence type="ECO:0000256" key="1">
    <source>
        <dbReference type="SAM" id="MobiDB-lite"/>
    </source>
</evidence>
<evidence type="ECO:0000313" key="2">
    <source>
        <dbReference type="EMBL" id="KAF2723635.1"/>
    </source>
</evidence>
<feature type="region of interest" description="Disordered" evidence="1">
    <location>
        <begin position="90"/>
        <end position="109"/>
    </location>
</feature>
<dbReference type="EMBL" id="MU003775">
    <property type="protein sequence ID" value="KAF2723635.1"/>
    <property type="molecule type" value="Genomic_DNA"/>
</dbReference>
<reference evidence="2" key="1">
    <citation type="journal article" date="2020" name="Stud. Mycol.">
        <title>101 Dothideomycetes genomes: a test case for predicting lifestyles and emergence of pathogens.</title>
        <authorList>
            <person name="Haridas S."/>
            <person name="Albert R."/>
            <person name="Binder M."/>
            <person name="Bloem J."/>
            <person name="Labutti K."/>
            <person name="Salamov A."/>
            <person name="Andreopoulos B."/>
            <person name="Baker S."/>
            <person name="Barry K."/>
            <person name="Bills G."/>
            <person name="Bluhm B."/>
            <person name="Cannon C."/>
            <person name="Castanera R."/>
            <person name="Culley D."/>
            <person name="Daum C."/>
            <person name="Ezra D."/>
            <person name="Gonzalez J."/>
            <person name="Henrissat B."/>
            <person name="Kuo A."/>
            <person name="Liang C."/>
            <person name="Lipzen A."/>
            <person name="Lutzoni F."/>
            <person name="Magnuson J."/>
            <person name="Mondo S."/>
            <person name="Nolan M."/>
            <person name="Ohm R."/>
            <person name="Pangilinan J."/>
            <person name="Park H.-J."/>
            <person name="Ramirez L."/>
            <person name="Alfaro M."/>
            <person name="Sun H."/>
            <person name="Tritt A."/>
            <person name="Yoshinaga Y."/>
            <person name="Zwiers L.-H."/>
            <person name="Turgeon B."/>
            <person name="Goodwin S."/>
            <person name="Spatafora J."/>
            <person name="Crous P."/>
            <person name="Grigoriev I."/>
        </authorList>
    </citation>
    <scope>NUCLEOTIDE SEQUENCE</scope>
    <source>
        <strain evidence="2">CBS 116435</strain>
    </source>
</reference>
<dbReference type="Proteomes" id="UP000799441">
    <property type="component" value="Unassembled WGS sequence"/>
</dbReference>
<gene>
    <name evidence="2" type="ORF">K431DRAFT_15836</name>
</gene>
<evidence type="ECO:0000313" key="3">
    <source>
        <dbReference type="Proteomes" id="UP000799441"/>
    </source>
</evidence>
<name>A0A9P4QCF1_9PEZI</name>
<dbReference type="AlphaFoldDB" id="A0A9P4QCF1"/>
<accession>A0A9P4QCF1</accession>
<feature type="compositionally biased region" description="Low complexity" evidence="1">
    <location>
        <begin position="94"/>
        <end position="109"/>
    </location>
</feature>
<sequence>MPTIAGIRLLPFGLAFAAFSLPFWPAAIAHYQSRSYSKSSPLLQANIHSRTFAESSARQDGRGQGALCLTCTDALSYLGTFGAASPPAFDTAVSPSSSSLEDPCSAPSR</sequence>